<protein>
    <submittedName>
        <fullName evidence="2">Uncharacterized protein</fullName>
    </submittedName>
</protein>
<dbReference type="EMBL" id="LT841358">
    <property type="protein sequence ID" value="SMH72157.1"/>
    <property type="molecule type" value="Genomic_DNA"/>
</dbReference>
<sequence length="297" mass="33173">MTQSTSSTFDAYNQFDPVTKNVLVYGIDNNGDSFGPITPTITKTSWNSGDDYNLDNHDHDASKLGGNDNHKNNGGNDNHKNTKVSFVPNLTNSIVMTSWSSINYDANNLGDIILVADNHKNNGGNANNHHDESDNHKNNGGNDKSGAIYNHDDDNKNAELRTFHINNGNNSLILIEKVLMGNNKITVHVISIQRNGGPVVQMPQNLKMFEWTNDKDNDGSSPGNMEKFQQTMIIKNDKLTQQITTSYNDDKKQTVIYTQNINEDFKHKNHLSDEIVKNGLVYLRMLTHQNILTIGTS</sequence>
<dbReference type="AlphaFoldDB" id="A0A2H1FHC6"/>
<dbReference type="Proteomes" id="UP000230607">
    <property type="component" value="Chromosome 1"/>
</dbReference>
<evidence type="ECO:0000313" key="3">
    <source>
        <dbReference type="Proteomes" id="UP000230607"/>
    </source>
</evidence>
<proteinExistence type="predicted"/>
<feature type="region of interest" description="Disordered" evidence="1">
    <location>
        <begin position="53"/>
        <end position="84"/>
    </location>
</feature>
<keyword evidence="3" id="KW-1185">Reference proteome</keyword>
<reference evidence="3" key="1">
    <citation type="submission" date="2017-03" db="EMBL/GenBank/DDBJ databases">
        <authorList>
            <person name="Herbold C."/>
        </authorList>
    </citation>
    <scope>NUCLEOTIDE SEQUENCE [LARGE SCALE GENOMIC DNA]</scope>
</reference>
<feature type="compositionally biased region" description="Basic and acidic residues" evidence="1">
    <location>
        <begin position="128"/>
        <end position="137"/>
    </location>
</feature>
<gene>
    <name evidence="2" type="ORF">NCS_20003</name>
</gene>
<name>A0A2H1FHC6_9ARCH</name>
<feature type="region of interest" description="Disordered" evidence="1">
    <location>
        <begin position="123"/>
        <end position="153"/>
    </location>
</feature>
<evidence type="ECO:0000256" key="1">
    <source>
        <dbReference type="SAM" id="MobiDB-lite"/>
    </source>
</evidence>
<organism evidence="2 3">
    <name type="scientific">Candidatus Nitrosotalea okcheonensis</name>
    <dbReference type="NCBI Taxonomy" id="1903276"/>
    <lineage>
        <taxon>Archaea</taxon>
        <taxon>Nitrososphaerota</taxon>
        <taxon>Nitrososphaeria</taxon>
        <taxon>Nitrosotaleales</taxon>
        <taxon>Nitrosotaleaceae</taxon>
        <taxon>Nitrosotalea</taxon>
    </lineage>
</organism>
<evidence type="ECO:0000313" key="2">
    <source>
        <dbReference type="EMBL" id="SMH72157.1"/>
    </source>
</evidence>
<accession>A0A2H1FHC6</accession>